<evidence type="ECO:0000256" key="1">
    <source>
        <dbReference type="ARBA" id="ARBA00004141"/>
    </source>
</evidence>
<evidence type="ECO:0000313" key="7">
    <source>
        <dbReference type="EMBL" id="CAD9981352.1"/>
    </source>
</evidence>
<comment type="subcellular location">
    <subcellularLocation>
        <location evidence="1">Membrane</location>
        <topology evidence="1">Multi-pass membrane protein</topology>
    </subcellularLocation>
</comment>
<dbReference type="AlphaFoldDB" id="A0A7S2YKR5"/>
<dbReference type="PANTHER" id="PTHR10231">
    <property type="entry name" value="NUCLEOTIDE-SUGAR TRANSMEMBRANE TRANSPORTER"/>
    <property type="match status" value="1"/>
</dbReference>
<feature type="transmembrane region" description="Helical" evidence="6">
    <location>
        <begin position="156"/>
        <end position="177"/>
    </location>
</feature>
<evidence type="ECO:0000256" key="6">
    <source>
        <dbReference type="SAM" id="Phobius"/>
    </source>
</evidence>
<evidence type="ECO:0008006" key="8">
    <source>
        <dbReference type="Google" id="ProtNLM"/>
    </source>
</evidence>
<dbReference type="GO" id="GO:0015165">
    <property type="term" value="F:pyrimidine nucleotide-sugar transmembrane transporter activity"/>
    <property type="evidence" value="ECO:0007669"/>
    <property type="project" value="InterPro"/>
</dbReference>
<dbReference type="EMBL" id="HBHT01029785">
    <property type="protein sequence ID" value="CAD9981352.1"/>
    <property type="molecule type" value="Transcribed_RNA"/>
</dbReference>
<feature type="transmembrane region" description="Helical" evidence="6">
    <location>
        <begin position="343"/>
        <end position="361"/>
    </location>
</feature>
<evidence type="ECO:0000256" key="4">
    <source>
        <dbReference type="ARBA" id="ARBA00023136"/>
    </source>
</evidence>
<sequence>MPESNTTPTRSNSDLSVDNSVLAKGHAPRQSILSSLCSIKVLVLLILCFQNSMFTLLRRYSQGVLKEMYSKYEVLLAGEVIKIIFSAWMIYGTLQQQSKARETSVDGGNETEAPPRSLKNHLLYIISKSHKMLVLALIYGIMNILSFVSLRNIGAGMFTIFAQCKILTTATFSTILLKRHYSATKWRALIGLMFGVLLFSEPIWNVPAGERPDAPKDANQIVGTIAVMIEVVLSGFASIYFEKVIKTDPLQLNIWERNFQLALTSFPVYFLFIVADGGGPSGRFGGGWSYLTWIVAMLGAAGGLLVALSIKYGDAILKTLATTGAIVLSSVLDYAVLGGPLTPVMVIAGIQVILAIFNYTFDMTPPQNTNVSTTPPVTRTPSRGGNADEEMQLLKRTSSRS</sequence>
<evidence type="ECO:0000256" key="2">
    <source>
        <dbReference type="ARBA" id="ARBA00022692"/>
    </source>
</evidence>
<feature type="transmembrane region" description="Helical" evidence="6">
    <location>
        <begin position="261"/>
        <end position="278"/>
    </location>
</feature>
<dbReference type="Pfam" id="PF04142">
    <property type="entry name" value="Nuc_sug_transp"/>
    <property type="match status" value="1"/>
</dbReference>
<evidence type="ECO:0000256" key="5">
    <source>
        <dbReference type="SAM" id="MobiDB-lite"/>
    </source>
</evidence>
<accession>A0A7S2YKR5</accession>
<gene>
    <name evidence="7" type="ORF">APAL1065_LOCUS20004</name>
</gene>
<protein>
    <recommendedName>
        <fullName evidence="8">EamA domain-containing protein</fullName>
    </recommendedName>
</protein>
<dbReference type="InterPro" id="IPR037185">
    <property type="entry name" value="EmrE-like"/>
</dbReference>
<feature type="transmembrane region" description="Helical" evidence="6">
    <location>
        <begin position="32"/>
        <end position="54"/>
    </location>
</feature>
<organism evidence="7">
    <name type="scientific">Entomoneis paludosa</name>
    <dbReference type="NCBI Taxonomy" id="265537"/>
    <lineage>
        <taxon>Eukaryota</taxon>
        <taxon>Sar</taxon>
        <taxon>Stramenopiles</taxon>
        <taxon>Ochrophyta</taxon>
        <taxon>Bacillariophyta</taxon>
        <taxon>Bacillariophyceae</taxon>
        <taxon>Bacillariophycidae</taxon>
        <taxon>Entomoneidaceae</taxon>
        <taxon>Entomoneis</taxon>
    </lineage>
</organism>
<keyword evidence="3 6" id="KW-1133">Transmembrane helix</keyword>
<feature type="transmembrane region" description="Helical" evidence="6">
    <location>
        <begin position="220"/>
        <end position="241"/>
    </location>
</feature>
<feature type="transmembrane region" description="Helical" evidence="6">
    <location>
        <begin position="74"/>
        <end position="94"/>
    </location>
</feature>
<keyword evidence="2 6" id="KW-0812">Transmembrane</keyword>
<feature type="transmembrane region" description="Helical" evidence="6">
    <location>
        <begin position="290"/>
        <end position="308"/>
    </location>
</feature>
<keyword evidence="4 6" id="KW-0472">Membrane</keyword>
<proteinExistence type="predicted"/>
<evidence type="ECO:0000256" key="3">
    <source>
        <dbReference type="ARBA" id="ARBA00022989"/>
    </source>
</evidence>
<dbReference type="PIRSF" id="PIRSF005799">
    <property type="entry name" value="UDP-gal_transpt"/>
    <property type="match status" value="1"/>
</dbReference>
<dbReference type="NCBIfam" id="TIGR00803">
    <property type="entry name" value="nst"/>
    <property type="match status" value="1"/>
</dbReference>
<feature type="transmembrane region" description="Helical" evidence="6">
    <location>
        <begin position="315"/>
        <end position="337"/>
    </location>
</feature>
<reference evidence="7" key="1">
    <citation type="submission" date="2021-01" db="EMBL/GenBank/DDBJ databases">
        <authorList>
            <person name="Corre E."/>
            <person name="Pelletier E."/>
            <person name="Niang G."/>
            <person name="Scheremetjew M."/>
            <person name="Finn R."/>
            <person name="Kale V."/>
            <person name="Holt S."/>
            <person name="Cochrane G."/>
            <person name="Meng A."/>
            <person name="Brown T."/>
            <person name="Cohen L."/>
        </authorList>
    </citation>
    <scope>NUCLEOTIDE SEQUENCE</scope>
    <source>
        <strain evidence="7">CCMP125</strain>
    </source>
</reference>
<dbReference type="GO" id="GO:0000139">
    <property type="term" value="C:Golgi membrane"/>
    <property type="evidence" value="ECO:0007669"/>
    <property type="project" value="InterPro"/>
</dbReference>
<feature type="transmembrane region" description="Helical" evidence="6">
    <location>
        <begin position="189"/>
        <end position="208"/>
    </location>
</feature>
<dbReference type="InterPro" id="IPR007271">
    <property type="entry name" value="Nuc_sug_transpt"/>
</dbReference>
<feature type="compositionally biased region" description="Low complexity" evidence="5">
    <location>
        <begin position="368"/>
        <end position="383"/>
    </location>
</feature>
<dbReference type="SUPFAM" id="SSF103481">
    <property type="entry name" value="Multidrug resistance efflux transporter EmrE"/>
    <property type="match status" value="1"/>
</dbReference>
<feature type="region of interest" description="Disordered" evidence="5">
    <location>
        <begin position="368"/>
        <end position="401"/>
    </location>
</feature>
<name>A0A7S2YKR5_9STRA</name>
<feature type="transmembrane region" description="Helical" evidence="6">
    <location>
        <begin position="132"/>
        <end position="150"/>
    </location>
</feature>